<feature type="compositionally biased region" description="Acidic residues" evidence="8">
    <location>
        <begin position="54"/>
        <end position="91"/>
    </location>
</feature>
<dbReference type="InterPro" id="IPR011009">
    <property type="entry name" value="Kinase-like_dom_sf"/>
</dbReference>
<dbReference type="InterPro" id="IPR000719">
    <property type="entry name" value="Prot_kinase_dom"/>
</dbReference>
<evidence type="ECO:0000256" key="5">
    <source>
        <dbReference type="ARBA" id="ARBA00022840"/>
    </source>
</evidence>
<dbReference type="GO" id="GO:0000045">
    <property type="term" value="P:autophagosome assembly"/>
    <property type="evidence" value="ECO:0007669"/>
    <property type="project" value="TreeGrafter"/>
</dbReference>
<dbReference type="InterPro" id="IPR008271">
    <property type="entry name" value="Ser/Thr_kinase_AS"/>
</dbReference>
<sequence length="429" mass="49747">MTRKPQLVTVPQEISHRPFVQESANSGPRKIHIYQTRFSNEERSEREDAKEEDTKEEDGKEEDAKEEDAKEDEGREDEQEVEEEEVEEEEAVVPIGEYPAKKTLWSVVKGFVHKFPFFHSTPIHTNNGPYQPFADRAICLSNYGVVGKGLGEGVSSHVYLLRKTPSHQCLAVKIFRRCKKKDSRVRYMKALVSEFAVTYTLNHPNVLRTIDFVKMDHDYSKFGLIMDYCDQGDLNSLISRRELQPDEIYAFFKQLMQGLKYLHDAGVAHRDLKPENLLLQDNILKIADFGSCDVFRAEGEKQNRPSTGKVGTTPYMAPEVFTDEHYWGATADIWSAAVVFFSMHYTGVPFNSARIQDSNYRHYLRTREEREYASFNEMQPEARALIYTMLNPDCKQRTTVDDILNDPWVDGLCPYYVRECERIKKIRVH</sequence>
<dbReference type="Pfam" id="PF00069">
    <property type="entry name" value="Pkinase"/>
    <property type="match status" value="1"/>
</dbReference>
<comment type="similarity">
    <text evidence="7">Belongs to the protein kinase superfamily.</text>
</comment>
<dbReference type="GO" id="GO:0034045">
    <property type="term" value="C:phagophore assembly site membrane"/>
    <property type="evidence" value="ECO:0007669"/>
    <property type="project" value="TreeGrafter"/>
</dbReference>
<dbReference type="EC" id="2.7.11.1" evidence="1"/>
<dbReference type="GO" id="GO:0034727">
    <property type="term" value="P:piecemeal microautophagy of the nucleus"/>
    <property type="evidence" value="ECO:0007669"/>
    <property type="project" value="TreeGrafter"/>
</dbReference>
<keyword evidence="3 6" id="KW-0547">Nucleotide-binding</keyword>
<keyword evidence="5 6" id="KW-0067">ATP-binding</keyword>
<name>A0A9P6XD59_RHIOR</name>
<keyword evidence="4" id="KW-0418">Kinase</keyword>
<dbReference type="PROSITE" id="PS00107">
    <property type="entry name" value="PROTEIN_KINASE_ATP"/>
    <property type="match status" value="1"/>
</dbReference>
<evidence type="ECO:0000256" key="6">
    <source>
        <dbReference type="PROSITE-ProRule" id="PRU10141"/>
    </source>
</evidence>
<evidence type="ECO:0000256" key="1">
    <source>
        <dbReference type="ARBA" id="ARBA00012513"/>
    </source>
</evidence>
<keyword evidence="2" id="KW-0808">Transferase</keyword>
<evidence type="ECO:0000256" key="7">
    <source>
        <dbReference type="RuleBase" id="RU000304"/>
    </source>
</evidence>
<dbReference type="Gene3D" id="1.10.510.10">
    <property type="entry name" value="Transferase(Phosphotransferase) domain 1"/>
    <property type="match status" value="1"/>
</dbReference>
<dbReference type="PANTHER" id="PTHR24348">
    <property type="entry name" value="SERINE/THREONINE-PROTEIN KINASE UNC-51-RELATED"/>
    <property type="match status" value="1"/>
</dbReference>
<dbReference type="EMBL" id="JAANQT010000477">
    <property type="protein sequence ID" value="KAG1310670.1"/>
    <property type="molecule type" value="Genomic_DNA"/>
</dbReference>
<feature type="binding site" evidence="6">
    <location>
        <position position="173"/>
    </location>
    <ligand>
        <name>ATP</name>
        <dbReference type="ChEBI" id="CHEBI:30616"/>
    </ligand>
</feature>
<dbReference type="SUPFAM" id="SSF56112">
    <property type="entry name" value="Protein kinase-like (PK-like)"/>
    <property type="match status" value="1"/>
</dbReference>
<gene>
    <name evidence="10" type="ORF">G6F64_004385</name>
</gene>
<dbReference type="AlphaFoldDB" id="A0A9P6XD59"/>
<reference evidence="10" key="1">
    <citation type="journal article" date="2020" name="Microb. Genom.">
        <title>Genetic diversity of clinical and environmental Mucorales isolates obtained from an investigation of mucormycosis cases among solid organ transplant recipients.</title>
        <authorList>
            <person name="Nguyen M.H."/>
            <person name="Kaul D."/>
            <person name="Muto C."/>
            <person name="Cheng S.J."/>
            <person name="Richter R.A."/>
            <person name="Bruno V.M."/>
            <person name="Liu G."/>
            <person name="Beyhan S."/>
            <person name="Sundermann A.J."/>
            <person name="Mounaud S."/>
            <person name="Pasculle A.W."/>
            <person name="Nierman W.C."/>
            <person name="Driscoll E."/>
            <person name="Cumbie R."/>
            <person name="Clancy C.J."/>
            <person name="Dupont C.L."/>
        </authorList>
    </citation>
    <scope>NUCLEOTIDE SEQUENCE</scope>
    <source>
        <strain evidence="10">GL11</strain>
    </source>
</reference>
<dbReference type="GO" id="GO:0042594">
    <property type="term" value="P:response to starvation"/>
    <property type="evidence" value="ECO:0007669"/>
    <property type="project" value="TreeGrafter"/>
</dbReference>
<dbReference type="GO" id="GO:0005524">
    <property type="term" value="F:ATP binding"/>
    <property type="evidence" value="ECO:0007669"/>
    <property type="project" value="UniProtKB-UniRule"/>
</dbReference>
<evidence type="ECO:0000313" key="10">
    <source>
        <dbReference type="EMBL" id="KAG1310670.1"/>
    </source>
</evidence>
<dbReference type="InterPro" id="IPR045269">
    <property type="entry name" value="Atg1-like"/>
</dbReference>
<feature type="domain" description="Protein kinase" evidence="9">
    <location>
        <begin position="144"/>
        <end position="409"/>
    </location>
</feature>
<dbReference type="Proteomes" id="UP000716291">
    <property type="component" value="Unassembled WGS sequence"/>
</dbReference>
<protein>
    <recommendedName>
        <fullName evidence="1">non-specific serine/threonine protein kinase</fullName>
        <ecNumber evidence="1">2.7.11.1</ecNumber>
    </recommendedName>
</protein>
<evidence type="ECO:0000256" key="8">
    <source>
        <dbReference type="SAM" id="MobiDB-lite"/>
    </source>
</evidence>
<dbReference type="GO" id="GO:0010506">
    <property type="term" value="P:regulation of autophagy"/>
    <property type="evidence" value="ECO:0007669"/>
    <property type="project" value="InterPro"/>
</dbReference>
<dbReference type="GO" id="GO:0000422">
    <property type="term" value="P:autophagy of mitochondrion"/>
    <property type="evidence" value="ECO:0007669"/>
    <property type="project" value="TreeGrafter"/>
</dbReference>
<organism evidence="10 11">
    <name type="scientific">Rhizopus oryzae</name>
    <name type="common">Mucormycosis agent</name>
    <name type="synonym">Rhizopus arrhizus var. delemar</name>
    <dbReference type="NCBI Taxonomy" id="64495"/>
    <lineage>
        <taxon>Eukaryota</taxon>
        <taxon>Fungi</taxon>
        <taxon>Fungi incertae sedis</taxon>
        <taxon>Mucoromycota</taxon>
        <taxon>Mucoromycotina</taxon>
        <taxon>Mucoromycetes</taxon>
        <taxon>Mucorales</taxon>
        <taxon>Mucorineae</taxon>
        <taxon>Rhizopodaceae</taxon>
        <taxon>Rhizopus</taxon>
    </lineage>
</organism>
<evidence type="ECO:0000256" key="4">
    <source>
        <dbReference type="ARBA" id="ARBA00022777"/>
    </source>
</evidence>
<dbReference type="PROSITE" id="PS00108">
    <property type="entry name" value="PROTEIN_KINASE_ST"/>
    <property type="match status" value="1"/>
</dbReference>
<dbReference type="GO" id="GO:0005829">
    <property type="term" value="C:cytosol"/>
    <property type="evidence" value="ECO:0007669"/>
    <property type="project" value="TreeGrafter"/>
</dbReference>
<dbReference type="PANTHER" id="PTHR24348:SF22">
    <property type="entry name" value="NON-SPECIFIC SERINE_THREONINE PROTEIN KINASE"/>
    <property type="match status" value="1"/>
</dbReference>
<proteinExistence type="inferred from homology"/>
<accession>A0A9P6XD59</accession>
<evidence type="ECO:0000259" key="9">
    <source>
        <dbReference type="PROSITE" id="PS50011"/>
    </source>
</evidence>
<dbReference type="PROSITE" id="PS50011">
    <property type="entry name" value="PROTEIN_KINASE_DOM"/>
    <property type="match status" value="1"/>
</dbReference>
<dbReference type="SMART" id="SM00220">
    <property type="entry name" value="S_TKc"/>
    <property type="match status" value="1"/>
</dbReference>
<feature type="compositionally biased region" description="Basic and acidic residues" evidence="8">
    <location>
        <begin position="39"/>
        <end position="53"/>
    </location>
</feature>
<comment type="caution">
    <text evidence="10">The sequence shown here is derived from an EMBL/GenBank/DDBJ whole genome shotgun (WGS) entry which is preliminary data.</text>
</comment>
<evidence type="ECO:0000256" key="3">
    <source>
        <dbReference type="ARBA" id="ARBA00022741"/>
    </source>
</evidence>
<evidence type="ECO:0000256" key="2">
    <source>
        <dbReference type="ARBA" id="ARBA00022679"/>
    </source>
</evidence>
<keyword evidence="11" id="KW-1185">Reference proteome</keyword>
<keyword evidence="7" id="KW-0723">Serine/threonine-protein kinase</keyword>
<feature type="region of interest" description="Disordered" evidence="8">
    <location>
        <begin position="1"/>
        <end position="92"/>
    </location>
</feature>
<dbReference type="InterPro" id="IPR017441">
    <property type="entry name" value="Protein_kinase_ATP_BS"/>
</dbReference>
<dbReference type="GO" id="GO:0061709">
    <property type="term" value="P:reticulophagy"/>
    <property type="evidence" value="ECO:0007669"/>
    <property type="project" value="TreeGrafter"/>
</dbReference>
<dbReference type="GO" id="GO:0005776">
    <property type="term" value="C:autophagosome"/>
    <property type="evidence" value="ECO:0007669"/>
    <property type="project" value="TreeGrafter"/>
</dbReference>
<evidence type="ECO:0000313" key="11">
    <source>
        <dbReference type="Proteomes" id="UP000716291"/>
    </source>
</evidence>
<dbReference type="GO" id="GO:0004674">
    <property type="term" value="F:protein serine/threonine kinase activity"/>
    <property type="evidence" value="ECO:0007669"/>
    <property type="project" value="UniProtKB-KW"/>
</dbReference>